<dbReference type="NCBIfam" id="TIGR02962">
    <property type="entry name" value="hdxy_isourate"/>
    <property type="match status" value="1"/>
</dbReference>
<dbReference type="InterPro" id="IPR023416">
    <property type="entry name" value="Transthyretin/HIU_hydrolase_d"/>
</dbReference>
<evidence type="ECO:0000313" key="10">
    <source>
        <dbReference type="Proteomes" id="UP000030161"/>
    </source>
</evidence>
<dbReference type="PROSITE" id="PS00768">
    <property type="entry name" value="TRANSTHYRETIN_1"/>
    <property type="match status" value="1"/>
</dbReference>
<dbReference type="FunFam" id="2.60.40.180:FF:000014">
    <property type="entry name" value="Uncharacterized protein"/>
    <property type="match status" value="1"/>
</dbReference>
<dbReference type="Pfam" id="PF00576">
    <property type="entry name" value="Transthyretin"/>
    <property type="match status" value="1"/>
</dbReference>
<dbReference type="EMBL" id="AJIX01000013">
    <property type="protein sequence ID" value="KGR13817.1"/>
    <property type="molecule type" value="Genomic_DNA"/>
</dbReference>
<keyword evidence="7 9" id="KW-0378">Hydrolase</keyword>
<evidence type="ECO:0000256" key="7">
    <source>
        <dbReference type="ARBA" id="ARBA00022801"/>
    </source>
</evidence>
<evidence type="ECO:0000259" key="8">
    <source>
        <dbReference type="Pfam" id="PF00576"/>
    </source>
</evidence>
<comment type="similarity">
    <text evidence="3">Belongs to the transthyretin family. 5-hydroxyisourate hydrolase subfamily.</text>
</comment>
<dbReference type="Gene3D" id="2.60.40.180">
    <property type="entry name" value="Transthyretin/hydroxyisourate hydrolase domain"/>
    <property type="match status" value="1"/>
</dbReference>
<gene>
    <name evidence="9" type="ORF">MG3_02250</name>
</gene>
<evidence type="ECO:0000256" key="4">
    <source>
        <dbReference type="ARBA" id="ARBA00011881"/>
    </source>
</evidence>
<dbReference type="CDD" id="cd05822">
    <property type="entry name" value="TLP_HIUase"/>
    <property type="match status" value="1"/>
</dbReference>
<evidence type="ECO:0000256" key="1">
    <source>
        <dbReference type="ARBA" id="ARBA00001043"/>
    </source>
</evidence>
<dbReference type="InterPro" id="IPR036817">
    <property type="entry name" value="Transthyretin/HIU_hydrolase_sf"/>
</dbReference>
<dbReference type="InterPro" id="IPR014306">
    <property type="entry name" value="Hydroxyisourate_hydrolase"/>
</dbReference>
<accession>A0AB34PY62</accession>
<keyword evidence="6" id="KW-0659">Purine metabolism</keyword>
<name>A0AB34PY62_CANAX</name>
<proteinExistence type="inferred from homology"/>
<evidence type="ECO:0000256" key="6">
    <source>
        <dbReference type="ARBA" id="ARBA00022631"/>
    </source>
</evidence>
<comment type="caution">
    <text evidence="9">The sequence shown here is derived from an EMBL/GenBank/DDBJ whole genome shotgun (WGS) entry which is preliminary data.</text>
</comment>
<dbReference type="AlphaFoldDB" id="A0AB34PY62"/>
<dbReference type="GO" id="GO:0006144">
    <property type="term" value="P:purine nucleobase metabolic process"/>
    <property type="evidence" value="ECO:0007669"/>
    <property type="project" value="UniProtKB-KW"/>
</dbReference>
<comment type="subunit">
    <text evidence="4">Homotetramer.</text>
</comment>
<evidence type="ECO:0000256" key="3">
    <source>
        <dbReference type="ARBA" id="ARBA00009850"/>
    </source>
</evidence>
<dbReference type="SUPFAM" id="SSF49472">
    <property type="entry name" value="Transthyretin (synonym: prealbumin)"/>
    <property type="match status" value="1"/>
</dbReference>
<dbReference type="EC" id="3.5.2.17" evidence="5"/>
<organism evidence="9 10">
    <name type="scientific">Candida albicans P78048</name>
    <dbReference type="NCBI Taxonomy" id="1094989"/>
    <lineage>
        <taxon>Eukaryota</taxon>
        <taxon>Fungi</taxon>
        <taxon>Dikarya</taxon>
        <taxon>Ascomycota</taxon>
        <taxon>Saccharomycotina</taxon>
        <taxon>Pichiomycetes</taxon>
        <taxon>Debaryomycetaceae</taxon>
        <taxon>Candida/Lodderomyces clade</taxon>
        <taxon>Candida</taxon>
    </lineage>
</organism>
<protein>
    <recommendedName>
        <fullName evidence="5">hydroxyisourate hydrolase</fullName>
        <ecNumber evidence="5">3.5.2.17</ecNumber>
    </recommendedName>
</protein>
<dbReference type="PANTHER" id="PTHR10395">
    <property type="entry name" value="URICASE AND TRANSTHYRETIN-RELATED"/>
    <property type="match status" value="1"/>
</dbReference>
<dbReference type="InterPro" id="IPR023418">
    <property type="entry name" value="Thyroxine_BS"/>
</dbReference>
<dbReference type="Proteomes" id="UP000030161">
    <property type="component" value="Unassembled WGS sequence"/>
</dbReference>
<evidence type="ECO:0000313" key="9">
    <source>
        <dbReference type="EMBL" id="KGR13817.1"/>
    </source>
</evidence>
<reference evidence="9 10" key="1">
    <citation type="submission" date="2013-12" db="EMBL/GenBank/DDBJ databases">
        <title>The Genome Sequence of Candida albicans P78048.</title>
        <authorList>
            <consortium name="The Broad Institute Genome Sequencing Platform"/>
            <consortium name="The Broad Institute Genome Sequencing Center for Infectious Disease"/>
            <person name="Cuomo C."/>
            <person name="Bennett R."/>
            <person name="Hirakawa M."/>
            <person name="Noverr M."/>
            <person name="Mitchell A."/>
            <person name="Young S.K."/>
            <person name="Zeng Q."/>
            <person name="Gargeya S."/>
            <person name="Fitzgerald M."/>
            <person name="Abouelleil A."/>
            <person name="Alvarado L."/>
            <person name="Berlin A.M."/>
            <person name="Chapman S.B."/>
            <person name="Dewar J."/>
            <person name="Goldberg J."/>
            <person name="Griggs A."/>
            <person name="Gujja S."/>
            <person name="Hansen M."/>
            <person name="Howarth C."/>
            <person name="Imamovic A."/>
            <person name="Larimer J."/>
            <person name="McCowan C."/>
            <person name="Murphy C."/>
            <person name="Pearson M."/>
            <person name="Priest M."/>
            <person name="Roberts A."/>
            <person name="Saif S."/>
            <person name="Shea T."/>
            <person name="Sykes S."/>
            <person name="Wortman J."/>
            <person name="Nusbaum C."/>
            <person name="Birren B."/>
        </authorList>
    </citation>
    <scope>NUCLEOTIDE SEQUENCE [LARGE SCALE GENOMIC DNA]</scope>
    <source>
        <strain evidence="9 10">P78048</strain>
    </source>
</reference>
<evidence type="ECO:0000256" key="5">
    <source>
        <dbReference type="ARBA" id="ARBA00012609"/>
    </source>
</evidence>
<comment type="function">
    <text evidence="2">Catalyzes the hydrolysis of 5-hydroxyisourate (HIU) to 2-oxo-4-hydroxy-4-carboxy-5-ureidoimidazoline (OHCU).</text>
</comment>
<feature type="domain" description="Transthyretin/hydroxyisourate hydrolase" evidence="8">
    <location>
        <begin position="6"/>
        <end position="161"/>
    </location>
</feature>
<dbReference type="PANTHER" id="PTHR10395:SF7">
    <property type="entry name" value="5-HYDROXYISOURATE HYDROLASE"/>
    <property type="match status" value="1"/>
</dbReference>
<evidence type="ECO:0000256" key="2">
    <source>
        <dbReference type="ARBA" id="ARBA00002704"/>
    </source>
</evidence>
<comment type="catalytic activity">
    <reaction evidence="1">
        <text>5-hydroxyisourate + H2O = 5-hydroxy-2-oxo-4-ureido-2,5-dihydro-1H-imidazole-5-carboxylate + H(+)</text>
        <dbReference type="Rhea" id="RHEA:23736"/>
        <dbReference type="ChEBI" id="CHEBI:15377"/>
        <dbReference type="ChEBI" id="CHEBI:15378"/>
        <dbReference type="ChEBI" id="CHEBI:18072"/>
        <dbReference type="ChEBI" id="CHEBI:58639"/>
        <dbReference type="EC" id="3.5.2.17"/>
    </reaction>
</comment>
<dbReference type="GO" id="GO:0033971">
    <property type="term" value="F:hydroxyisourate hydrolase activity"/>
    <property type="evidence" value="ECO:0007669"/>
    <property type="project" value="UniProtKB-EC"/>
</dbReference>
<sequence length="162" mass="17926">MSVDPITCHILDTTLGKPASGVIVQLFHISNDPSLSSISEDTTTTNGKHFAMAKTDNDGRIKQWIINPNGDFQNLGINKNSSKNNHQSWNNLKPGIYKAKFLTGKYFLSLAQNQQGSTSGGDGGRTFFPFVEISFIIDNPPDNHYHIPLLLSNYSYTTYRGS</sequence>